<evidence type="ECO:0000256" key="8">
    <source>
        <dbReference type="ARBA" id="ARBA00023034"/>
    </source>
</evidence>
<organism evidence="14 15">
    <name type="scientific">Actibacterium pelagium</name>
    <dbReference type="NCBI Taxonomy" id="2029103"/>
    <lineage>
        <taxon>Bacteria</taxon>
        <taxon>Pseudomonadati</taxon>
        <taxon>Pseudomonadota</taxon>
        <taxon>Alphaproteobacteria</taxon>
        <taxon>Rhodobacterales</taxon>
        <taxon>Roseobacteraceae</taxon>
        <taxon>Actibacterium</taxon>
    </lineage>
</organism>
<keyword evidence="4" id="KW-0210">Decarboxylase</keyword>
<dbReference type="InterPro" id="IPR001509">
    <property type="entry name" value="Epimerase_deHydtase"/>
</dbReference>
<evidence type="ECO:0000259" key="13">
    <source>
        <dbReference type="Pfam" id="PF01370"/>
    </source>
</evidence>
<dbReference type="SUPFAM" id="SSF51735">
    <property type="entry name" value="NAD(P)-binding Rossmann-fold domains"/>
    <property type="match status" value="1"/>
</dbReference>
<dbReference type="GO" id="GO:0042732">
    <property type="term" value="P:D-xylose metabolic process"/>
    <property type="evidence" value="ECO:0007669"/>
    <property type="project" value="InterPro"/>
</dbReference>
<evidence type="ECO:0000256" key="1">
    <source>
        <dbReference type="ARBA" id="ARBA00001911"/>
    </source>
</evidence>
<evidence type="ECO:0000256" key="2">
    <source>
        <dbReference type="ARBA" id="ARBA00004323"/>
    </source>
</evidence>
<evidence type="ECO:0000313" key="15">
    <source>
        <dbReference type="Proteomes" id="UP000606730"/>
    </source>
</evidence>
<feature type="domain" description="NAD-dependent epimerase/dehydratase" evidence="13">
    <location>
        <begin position="13"/>
        <end position="247"/>
    </location>
</feature>
<dbReference type="EMBL" id="BMKN01000001">
    <property type="protein sequence ID" value="GGE46664.1"/>
    <property type="molecule type" value="Genomic_DNA"/>
</dbReference>
<keyword evidence="10" id="KW-0325">Glycoprotein</keyword>
<comment type="subcellular location">
    <subcellularLocation>
        <location evidence="2">Golgi apparatus membrane</location>
        <topology evidence="2">Single-pass type II membrane protein</topology>
    </subcellularLocation>
    <subcellularLocation>
        <location evidence="12">Golgi apparatus</location>
        <location evidence="12">Golgi stack membrane</location>
    </subcellularLocation>
</comment>
<dbReference type="OrthoDB" id="9801785at2"/>
<accession>A0A917EIG8</accession>
<evidence type="ECO:0000256" key="3">
    <source>
        <dbReference type="ARBA" id="ARBA00022692"/>
    </source>
</evidence>
<evidence type="ECO:0000256" key="10">
    <source>
        <dbReference type="ARBA" id="ARBA00023180"/>
    </source>
</evidence>
<keyword evidence="7" id="KW-0520">NAD</keyword>
<evidence type="ECO:0000313" key="14">
    <source>
        <dbReference type="EMBL" id="GGE46664.1"/>
    </source>
</evidence>
<dbReference type="GO" id="GO:0005737">
    <property type="term" value="C:cytoplasm"/>
    <property type="evidence" value="ECO:0007669"/>
    <property type="project" value="TreeGrafter"/>
</dbReference>
<dbReference type="PANTHER" id="PTHR43078">
    <property type="entry name" value="UDP-GLUCURONIC ACID DECARBOXYLASE-RELATED"/>
    <property type="match status" value="1"/>
</dbReference>
<dbReference type="InterPro" id="IPR036291">
    <property type="entry name" value="NAD(P)-bd_dom_sf"/>
</dbReference>
<keyword evidence="3" id="KW-0812">Transmembrane</keyword>
<dbReference type="InterPro" id="IPR044516">
    <property type="entry name" value="UXS-like"/>
</dbReference>
<dbReference type="GO" id="GO:0070403">
    <property type="term" value="F:NAD+ binding"/>
    <property type="evidence" value="ECO:0007669"/>
    <property type="project" value="InterPro"/>
</dbReference>
<reference evidence="14" key="1">
    <citation type="journal article" date="2014" name="Int. J. Syst. Evol. Microbiol.">
        <title>Complete genome sequence of Corynebacterium casei LMG S-19264T (=DSM 44701T), isolated from a smear-ripened cheese.</title>
        <authorList>
            <consortium name="US DOE Joint Genome Institute (JGI-PGF)"/>
            <person name="Walter F."/>
            <person name="Albersmeier A."/>
            <person name="Kalinowski J."/>
            <person name="Ruckert C."/>
        </authorList>
    </citation>
    <scope>NUCLEOTIDE SEQUENCE</scope>
    <source>
        <strain evidence="14">CGMCC 1.16012</strain>
    </source>
</reference>
<evidence type="ECO:0000256" key="6">
    <source>
        <dbReference type="ARBA" id="ARBA00022989"/>
    </source>
</evidence>
<dbReference type="AlphaFoldDB" id="A0A917EIG8"/>
<reference evidence="14" key="2">
    <citation type="submission" date="2020-09" db="EMBL/GenBank/DDBJ databases">
        <authorList>
            <person name="Sun Q."/>
            <person name="Zhou Y."/>
        </authorList>
    </citation>
    <scope>NUCLEOTIDE SEQUENCE</scope>
    <source>
        <strain evidence="14">CGMCC 1.16012</strain>
    </source>
</reference>
<evidence type="ECO:0000256" key="5">
    <source>
        <dbReference type="ARBA" id="ARBA00022968"/>
    </source>
</evidence>
<dbReference type="RefSeq" id="WP_095595881.1">
    <property type="nucleotide sequence ID" value="NZ_BMKN01000001.1"/>
</dbReference>
<keyword evidence="5" id="KW-0735">Signal-anchor</keyword>
<comment type="cofactor">
    <cofactor evidence="1">
        <name>NAD(+)</name>
        <dbReference type="ChEBI" id="CHEBI:57540"/>
    </cofactor>
</comment>
<dbReference type="Gene3D" id="3.40.50.720">
    <property type="entry name" value="NAD(P)-binding Rossmann-like Domain"/>
    <property type="match status" value="1"/>
</dbReference>
<sequence length="319" mass="34444">MPEQVTHFKDGEIVVAGGAGFVGAHLVRSLLKDGARVTVIDNFHTGTRASLSAQNRLQVIDHDVATPLDLPGPVSHVFNLACPASPAHYQADPISTWRTSVYGADHLAQFATDKGARLVQASTSEVYGDPLETPQRESYRGNTSTIGPRACYDEGKRAAESLLMDFHRVHGTQVRIARIFNTYGPGMAKNDGRVVSNFVVQALTGAPLTLFGDGSQTRSFCYVSDMVAGLKALASADNIDGEVINLGNPNEITVAELAALLGTLLEDGVEICHEPLPLDDPRRRRPDIGKAQRLLNWSPKVSLQEGLLHTIDDFRARLG</sequence>
<evidence type="ECO:0000256" key="11">
    <source>
        <dbReference type="ARBA" id="ARBA00023239"/>
    </source>
</evidence>
<evidence type="ECO:0000256" key="12">
    <source>
        <dbReference type="ARBA" id="ARBA00037859"/>
    </source>
</evidence>
<evidence type="ECO:0000256" key="9">
    <source>
        <dbReference type="ARBA" id="ARBA00023136"/>
    </source>
</evidence>
<evidence type="ECO:0000256" key="4">
    <source>
        <dbReference type="ARBA" id="ARBA00022793"/>
    </source>
</evidence>
<keyword evidence="6" id="KW-1133">Transmembrane helix</keyword>
<evidence type="ECO:0000256" key="7">
    <source>
        <dbReference type="ARBA" id="ARBA00023027"/>
    </source>
</evidence>
<proteinExistence type="predicted"/>
<protein>
    <submittedName>
        <fullName evidence="14">NAD-dependent dehydratase</fullName>
    </submittedName>
</protein>
<keyword evidence="15" id="KW-1185">Reference proteome</keyword>
<dbReference type="Pfam" id="PF01370">
    <property type="entry name" value="Epimerase"/>
    <property type="match status" value="1"/>
</dbReference>
<name>A0A917EIG8_9RHOB</name>
<dbReference type="PANTHER" id="PTHR43078:SF6">
    <property type="entry name" value="UDP-GLUCURONIC ACID DECARBOXYLASE 1"/>
    <property type="match status" value="1"/>
</dbReference>
<gene>
    <name evidence="14" type="ORF">GCM10011517_12970</name>
</gene>
<comment type="caution">
    <text evidence="14">The sequence shown here is derived from an EMBL/GenBank/DDBJ whole genome shotgun (WGS) entry which is preliminary data.</text>
</comment>
<dbReference type="Proteomes" id="UP000606730">
    <property type="component" value="Unassembled WGS sequence"/>
</dbReference>
<keyword evidence="8" id="KW-0333">Golgi apparatus</keyword>
<dbReference type="GO" id="GO:0048040">
    <property type="term" value="F:UDP-glucuronate decarboxylase activity"/>
    <property type="evidence" value="ECO:0007669"/>
    <property type="project" value="TreeGrafter"/>
</dbReference>
<dbReference type="FunFam" id="3.40.50.720:FF:000065">
    <property type="entry name" value="UDP-glucuronic acid decarboxylase 1"/>
    <property type="match status" value="1"/>
</dbReference>
<keyword evidence="11" id="KW-0456">Lyase</keyword>
<keyword evidence="9" id="KW-0472">Membrane</keyword>